<comment type="similarity">
    <text evidence="2">In the N-terminal section; belongs to the transposase 2 family.</text>
</comment>
<name>A0ABR9UD14_9CYAN</name>
<dbReference type="Proteomes" id="UP000640725">
    <property type="component" value="Unassembled WGS sequence"/>
</dbReference>
<evidence type="ECO:0000256" key="1">
    <source>
        <dbReference type="ARBA" id="ARBA00008761"/>
    </source>
</evidence>
<dbReference type="InterPro" id="IPR010095">
    <property type="entry name" value="Cas12f1-like_TNB"/>
</dbReference>
<organism evidence="9 10">
    <name type="scientific">Planktothrix mougeotii LEGE 06226</name>
    <dbReference type="NCBI Taxonomy" id="1828728"/>
    <lineage>
        <taxon>Bacteria</taxon>
        <taxon>Bacillati</taxon>
        <taxon>Cyanobacteriota</taxon>
        <taxon>Cyanophyceae</taxon>
        <taxon>Oscillatoriophycideae</taxon>
        <taxon>Oscillatoriales</taxon>
        <taxon>Microcoleaceae</taxon>
        <taxon>Planktothrix</taxon>
    </lineage>
</organism>
<feature type="domain" description="Probable transposase IS891/IS1136/IS1341" evidence="7">
    <location>
        <begin position="167"/>
        <end position="282"/>
    </location>
</feature>
<evidence type="ECO:0000256" key="5">
    <source>
        <dbReference type="ARBA" id="ARBA00023172"/>
    </source>
</evidence>
<evidence type="ECO:0000256" key="2">
    <source>
        <dbReference type="ARBA" id="ARBA00011044"/>
    </source>
</evidence>
<keyword evidence="10" id="KW-1185">Reference proteome</keyword>
<dbReference type="Pfam" id="PF01385">
    <property type="entry name" value="OrfB_IS605"/>
    <property type="match status" value="1"/>
</dbReference>
<dbReference type="InterPro" id="IPR001959">
    <property type="entry name" value="Transposase"/>
</dbReference>
<evidence type="ECO:0000313" key="10">
    <source>
        <dbReference type="Proteomes" id="UP000640725"/>
    </source>
</evidence>
<evidence type="ECO:0000313" key="9">
    <source>
        <dbReference type="EMBL" id="MBE9144056.1"/>
    </source>
</evidence>
<dbReference type="EMBL" id="JADEWU010000025">
    <property type="protein sequence ID" value="MBE9144056.1"/>
    <property type="molecule type" value="Genomic_DNA"/>
</dbReference>
<evidence type="ECO:0000256" key="6">
    <source>
        <dbReference type="SAM" id="MobiDB-lite"/>
    </source>
</evidence>
<reference evidence="9 10" key="1">
    <citation type="submission" date="2020-10" db="EMBL/GenBank/DDBJ databases">
        <authorList>
            <person name="Castelo-Branco R."/>
            <person name="Eusebio N."/>
            <person name="Adriana R."/>
            <person name="Vieira A."/>
            <person name="Brugerolle De Fraissinette N."/>
            <person name="Rezende De Castro R."/>
            <person name="Schneider M.P."/>
            <person name="Vasconcelos V."/>
            <person name="Leao P.N."/>
        </authorList>
    </citation>
    <scope>NUCLEOTIDE SEQUENCE [LARGE SCALE GENOMIC DNA]</scope>
    <source>
        <strain evidence="9 10">LEGE 06226</strain>
    </source>
</reference>
<keyword evidence="5" id="KW-0233">DNA recombination</keyword>
<keyword evidence="4" id="KW-0238">DNA-binding</keyword>
<dbReference type="Pfam" id="PF07282">
    <property type="entry name" value="Cas12f1-like_TNB"/>
    <property type="match status" value="1"/>
</dbReference>
<evidence type="ECO:0000256" key="3">
    <source>
        <dbReference type="ARBA" id="ARBA00022578"/>
    </source>
</evidence>
<feature type="region of interest" description="Disordered" evidence="6">
    <location>
        <begin position="221"/>
        <end position="242"/>
    </location>
</feature>
<protein>
    <submittedName>
        <fullName evidence="9">Transposase</fullName>
    </submittedName>
</protein>
<comment type="caution">
    <text evidence="9">The sequence shown here is derived from an EMBL/GenBank/DDBJ whole genome shotgun (WGS) entry which is preliminary data.</text>
</comment>
<sequence length="401" mass="46353">MLVFEAKLEGLKEQYEKLDEAIRTALFVRNSCLRYWMDNRGMGRYELSAYCAVLGKEFAWAGKLNSMARQSSAERAWSAIARFFDNCKKNKPGKKGFPRFKKHQTHGSVEYKTTGWKLSEDRRYITFSDGFEAGTFKLWGTRDLHFYQLKQIKRVRVVRRADGYYVQFCIESERIEKREPTGKTIGLDVGLSNFYTDSNGETVENPRHLRKTEKSLKRLNRQFSKTKKGSKNRDKARKRLGTKHLKVSRQRQDFAVKLARCVVQSNDLVAYEDLQVRNMVRNRKFSKSISDAAWSNFRDWLEYFGKVFGVVTVAVPPQYTSQNCSNCGEVVKKSLSTRTHKCHQCGFVLDRDWNAAINILELGLRTAGHAGTLNASGDIDLYIGEETPQCKPSRRKRKPKE</sequence>
<keyword evidence="3" id="KW-0815">Transposition</keyword>
<proteinExistence type="inferred from homology"/>
<accession>A0ABR9UD14</accession>
<feature type="domain" description="Cas12f1-like TNB" evidence="8">
    <location>
        <begin position="294"/>
        <end position="359"/>
    </location>
</feature>
<dbReference type="InterPro" id="IPR051399">
    <property type="entry name" value="RNA-guided_DNA_endo/Transpos"/>
</dbReference>
<dbReference type="PANTHER" id="PTHR30405">
    <property type="entry name" value="TRANSPOSASE"/>
    <property type="match status" value="1"/>
</dbReference>
<dbReference type="NCBIfam" id="NF040570">
    <property type="entry name" value="guided_TnpB"/>
    <property type="match status" value="1"/>
</dbReference>
<dbReference type="PANTHER" id="PTHR30405:SF11">
    <property type="entry name" value="RNA-GUIDED DNA ENDONUCLEASE RV2885C-RELATED"/>
    <property type="match status" value="1"/>
</dbReference>
<evidence type="ECO:0000256" key="4">
    <source>
        <dbReference type="ARBA" id="ARBA00023125"/>
    </source>
</evidence>
<evidence type="ECO:0000259" key="7">
    <source>
        <dbReference type="Pfam" id="PF01385"/>
    </source>
</evidence>
<dbReference type="NCBIfam" id="TIGR01766">
    <property type="entry name" value="IS200/IS605 family accessory protein TnpB-like domain"/>
    <property type="match status" value="1"/>
</dbReference>
<evidence type="ECO:0000259" key="8">
    <source>
        <dbReference type="Pfam" id="PF07282"/>
    </source>
</evidence>
<dbReference type="RefSeq" id="WP_193869580.1">
    <property type="nucleotide sequence ID" value="NZ_JADEWU010000025.1"/>
</dbReference>
<comment type="similarity">
    <text evidence="1">In the C-terminal section; belongs to the transposase 35 family.</text>
</comment>
<gene>
    <name evidence="9" type="ORF">IQ236_12600</name>
</gene>